<evidence type="ECO:0000313" key="3">
    <source>
        <dbReference type="EMBL" id="CAD1843522.1"/>
    </source>
</evidence>
<dbReference type="EMBL" id="LR862136">
    <property type="protein sequence ID" value="CAD1843522.1"/>
    <property type="molecule type" value="Genomic_DNA"/>
</dbReference>
<reference evidence="3" key="1">
    <citation type="submission" date="2020-07" db="EMBL/GenBank/DDBJ databases">
        <authorList>
            <person name="Lin J."/>
        </authorList>
    </citation>
    <scope>NUCLEOTIDE SEQUENCE</scope>
</reference>
<keyword evidence="2" id="KW-1015">Disulfide bond</keyword>
<dbReference type="InterPro" id="IPR006041">
    <property type="entry name" value="Pollen_Ole_e1_allergen"/>
</dbReference>
<comment type="similarity">
    <text evidence="1">Belongs to the Ole e I family.</text>
</comment>
<accession>A0A6V7QK35</accession>
<evidence type="ECO:0000256" key="2">
    <source>
        <dbReference type="ARBA" id="ARBA00023157"/>
    </source>
</evidence>
<evidence type="ECO:0008006" key="4">
    <source>
        <dbReference type="Google" id="ProtNLM"/>
    </source>
</evidence>
<organism evidence="3">
    <name type="scientific">Ananas comosus var. bracteatus</name>
    <name type="common">red pineapple</name>
    <dbReference type="NCBI Taxonomy" id="296719"/>
    <lineage>
        <taxon>Eukaryota</taxon>
        <taxon>Viridiplantae</taxon>
        <taxon>Streptophyta</taxon>
        <taxon>Embryophyta</taxon>
        <taxon>Tracheophyta</taxon>
        <taxon>Spermatophyta</taxon>
        <taxon>Magnoliopsida</taxon>
        <taxon>Liliopsida</taxon>
        <taxon>Poales</taxon>
        <taxon>Bromeliaceae</taxon>
        <taxon>Bromelioideae</taxon>
        <taxon>Ananas</taxon>
    </lineage>
</organism>
<protein>
    <recommendedName>
        <fullName evidence="4">Pollen-specific protein C13</fullName>
    </recommendedName>
</protein>
<proteinExistence type="inferred from homology"/>
<dbReference type="AlphaFoldDB" id="A0A6V7QK35"/>
<dbReference type="PANTHER" id="PTHR31614:SF28">
    <property type="entry name" value="OS05G0220300 PROTEIN"/>
    <property type="match status" value="1"/>
</dbReference>
<evidence type="ECO:0000256" key="1">
    <source>
        <dbReference type="ARBA" id="ARBA00010049"/>
    </source>
</evidence>
<name>A0A6V7QK35_ANACO</name>
<gene>
    <name evidence="3" type="ORF">CB5_LOCUS26733</name>
</gene>
<dbReference type="PANTHER" id="PTHR31614">
    <property type="entry name" value="PROTEIN DOWNSTREAM OF FLC-RELATED"/>
    <property type="match status" value="1"/>
</dbReference>
<sequence>MDDQILQFKIGVIDLYLGDGGGVVALRTGSVGGGGGGGPSRGVHHPGAGVLRHVPRGFVTSASEYIAGAKVRLQCKHFDSEEVKHQVEGVTDESGTYRLLLEDDHQEEICEVLLLESPRKDCAEIEGRRDSARVSLTRNNGMASEVRYANPIGFLRDEPLPNCGVLLQQYALGDADD</sequence>
<dbReference type="Pfam" id="PF01190">
    <property type="entry name" value="Pollen_Ole_e_1"/>
    <property type="match status" value="1"/>
</dbReference>